<dbReference type="SUPFAM" id="SSF48498">
    <property type="entry name" value="Tetracyclin repressor-like, C-terminal domain"/>
    <property type="match status" value="1"/>
</dbReference>
<keyword evidence="1" id="KW-0805">Transcription regulation</keyword>
<proteinExistence type="predicted"/>
<evidence type="ECO:0000313" key="7">
    <source>
        <dbReference type="EMBL" id="GGK83708.1"/>
    </source>
</evidence>
<dbReference type="EMBL" id="BMLB01000010">
    <property type="protein sequence ID" value="GGK83708.1"/>
    <property type="molecule type" value="Genomic_DNA"/>
</dbReference>
<organism evidence="7 8">
    <name type="scientific">Ornithinimicrobium pekingense</name>
    <dbReference type="NCBI Taxonomy" id="384677"/>
    <lineage>
        <taxon>Bacteria</taxon>
        <taxon>Bacillati</taxon>
        <taxon>Actinomycetota</taxon>
        <taxon>Actinomycetes</taxon>
        <taxon>Micrococcales</taxon>
        <taxon>Ornithinimicrobiaceae</taxon>
        <taxon>Ornithinimicrobium</taxon>
    </lineage>
</organism>
<evidence type="ECO:0000256" key="3">
    <source>
        <dbReference type="ARBA" id="ARBA00023163"/>
    </source>
</evidence>
<dbReference type="Gene3D" id="1.10.357.10">
    <property type="entry name" value="Tetracycline Repressor, domain 2"/>
    <property type="match status" value="1"/>
</dbReference>
<keyword evidence="2 4" id="KW-0238">DNA-binding</keyword>
<feature type="region of interest" description="Disordered" evidence="5">
    <location>
        <begin position="186"/>
        <end position="218"/>
    </location>
</feature>
<dbReference type="Proteomes" id="UP000662111">
    <property type="component" value="Unassembled WGS sequence"/>
</dbReference>
<feature type="DNA-binding region" description="H-T-H motif" evidence="4">
    <location>
        <begin position="53"/>
        <end position="72"/>
    </location>
</feature>
<evidence type="ECO:0000313" key="8">
    <source>
        <dbReference type="Proteomes" id="UP000662111"/>
    </source>
</evidence>
<evidence type="ECO:0000256" key="2">
    <source>
        <dbReference type="ARBA" id="ARBA00023125"/>
    </source>
</evidence>
<dbReference type="PROSITE" id="PS50977">
    <property type="entry name" value="HTH_TETR_2"/>
    <property type="match status" value="1"/>
</dbReference>
<dbReference type="PANTHER" id="PTHR30055:SF151">
    <property type="entry name" value="TRANSCRIPTIONAL REGULATORY PROTEIN"/>
    <property type="match status" value="1"/>
</dbReference>
<dbReference type="InterPro" id="IPR001647">
    <property type="entry name" value="HTH_TetR"/>
</dbReference>
<dbReference type="Pfam" id="PF02909">
    <property type="entry name" value="TetR_C_1"/>
    <property type="match status" value="1"/>
</dbReference>
<gene>
    <name evidence="7" type="ORF">GCM10011509_35220</name>
</gene>
<dbReference type="Gene3D" id="1.10.10.60">
    <property type="entry name" value="Homeodomain-like"/>
    <property type="match status" value="1"/>
</dbReference>
<evidence type="ECO:0000256" key="1">
    <source>
        <dbReference type="ARBA" id="ARBA00023015"/>
    </source>
</evidence>
<dbReference type="InterPro" id="IPR009057">
    <property type="entry name" value="Homeodomain-like_sf"/>
</dbReference>
<accession>A0ABQ2FF38</accession>
<comment type="caution">
    <text evidence="7">The sequence shown here is derived from an EMBL/GenBank/DDBJ whole genome shotgun (WGS) entry which is preliminary data.</text>
</comment>
<dbReference type="Pfam" id="PF00440">
    <property type="entry name" value="TetR_N"/>
    <property type="match status" value="1"/>
</dbReference>
<dbReference type="InterPro" id="IPR004111">
    <property type="entry name" value="Repressor_TetR_C"/>
</dbReference>
<reference evidence="8" key="1">
    <citation type="journal article" date="2019" name="Int. J. Syst. Evol. Microbiol.">
        <title>The Global Catalogue of Microorganisms (GCM) 10K type strain sequencing project: providing services to taxonomists for standard genome sequencing and annotation.</title>
        <authorList>
            <consortium name="The Broad Institute Genomics Platform"/>
            <consortium name="The Broad Institute Genome Sequencing Center for Infectious Disease"/>
            <person name="Wu L."/>
            <person name="Ma J."/>
        </authorList>
    </citation>
    <scope>NUCLEOTIDE SEQUENCE [LARGE SCALE GENOMIC DNA]</scope>
    <source>
        <strain evidence="8">CGMCC 1.5362</strain>
    </source>
</reference>
<dbReference type="PRINTS" id="PR00455">
    <property type="entry name" value="HTHTETR"/>
</dbReference>
<keyword evidence="3" id="KW-0804">Transcription</keyword>
<feature type="region of interest" description="Disordered" evidence="5">
    <location>
        <begin position="1"/>
        <end position="29"/>
    </location>
</feature>
<keyword evidence="8" id="KW-1185">Reference proteome</keyword>
<dbReference type="InterPro" id="IPR050109">
    <property type="entry name" value="HTH-type_TetR-like_transc_reg"/>
</dbReference>
<feature type="domain" description="HTH tetR-type" evidence="6">
    <location>
        <begin position="30"/>
        <end position="90"/>
    </location>
</feature>
<evidence type="ECO:0000259" key="6">
    <source>
        <dbReference type="PROSITE" id="PS50977"/>
    </source>
</evidence>
<evidence type="ECO:0000256" key="5">
    <source>
        <dbReference type="SAM" id="MobiDB-lite"/>
    </source>
</evidence>
<evidence type="ECO:0000256" key="4">
    <source>
        <dbReference type="PROSITE-ProRule" id="PRU00335"/>
    </source>
</evidence>
<dbReference type="InterPro" id="IPR036271">
    <property type="entry name" value="Tet_transcr_reg_TetR-rel_C_sf"/>
</dbReference>
<sequence length="252" mass="27514">MPTLERMQAHPVTPTAAASGRRPGRRGRPALDRDRIITAALELIDETGVEALSMRSLGKHLGFEAMALYRHVEGREDLLEAVVDRLMSGLELPPDPDTWQEYLKVVAHQVRGLAQQHPRAFPLVATRHPAAPWLRPPLRSLDVVEHFLSTLRAQGWSPTGAVEAYQAFSSFLLGYLLLEAANAGAPTGPSDAPLDEGQSRTGTSPAVGHDSDTDLSGYPVLRELRPHLEEDRTDAEFAAGLTSVLDRLSNLK</sequence>
<dbReference type="PANTHER" id="PTHR30055">
    <property type="entry name" value="HTH-TYPE TRANSCRIPTIONAL REGULATOR RUTR"/>
    <property type="match status" value="1"/>
</dbReference>
<dbReference type="SUPFAM" id="SSF46689">
    <property type="entry name" value="Homeodomain-like"/>
    <property type="match status" value="1"/>
</dbReference>
<name>A0ABQ2FF38_9MICO</name>
<protein>
    <submittedName>
        <fullName evidence="7">Transcriptional regulator, TetR family protein</fullName>
    </submittedName>
</protein>